<proteinExistence type="predicted"/>
<reference evidence="3 4" key="1">
    <citation type="submission" date="2016-10" db="EMBL/GenBank/DDBJ databases">
        <authorList>
            <person name="de Groot N.N."/>
        </authorList>
    </citation>
    <scope>NUCLEOTIDE SEQUENCE [LARGE SCALE GENOMIC DNA]</scope>
    <source>
        <strain evidence="3 4">DSM 44892</strain>
    </source>
</reference>
<keyword evidence="2" id="KW-0472">Membrane</keyword>
<evidence type="ECO:0000313" key="3">
    <source>
        <dbReference type="EMBL" id="SDH48189.1"/>
    </source>
</evidence>
<feature type="region of interest" description="Disordered" evidence="1">
    <location>
        <begin position="197"/>
        <end position="249"/>
    </location>
</feature>
<keyword evidence="4" id="KW-1185">Reference proteome</keyword>
<feature type="transmembrane region" description="Helical" evidence="2">
    <location>
        <begin position="86"/>
        <end position="110"/>
    </location>
</feature>
<feature type="compositionally biased region" description="Acidic residues" evidence="1">
    <location>
        <begin position="197"/>
        <end position="207"/>
    </location>
</feature>
<evidence type="ECO:0000313" key="4">
    <source>
        <dbReference type="Proteomes" id="UP000183263"/>
    </source>
</evidence>
<sequence>MTGERNGRGGARPTAVAVVLLAAAAVLLWAASRMTWVDAVSADGLGEEQSTAIDGGTWAAATTPLALALVAAIAATFAVRGWAVRVVALLVALVAVAAAVPALTLLASGAPDERVAQLAELPGRAEVHSVVVHPLGAVLVVVGAVIALAAALALARRPRASGGLSSKYDAPAARRAAATAVTDEPVTQRMMWDALDAGDDPTVESDDGAGSAADDGVGSVVDDGAGLPRGETESGDGPGPGRRPDQSAD</sequence>
<dbReference type="EMBL" id="FNDN01000002">
    <property type="protein sequence ID" value="SDH48189.1"/>
    <property type="molecule type" value="Genomic_DNA"/>
</dbReference>
<accession>A0A1G8CSN9</accession>
<dbReference type="Proteomes" id="UP000183263">
    <property type="component" value="Unassembled WGS sequence"/>
</dbReference>
<dbReference type="RefSeq" id="WP_072737790.1">
    <property type="nucleotide sequence ID" value="NZ_CP048813.1"/>
</dbReference>
<dbReference type="AlphaFoldDB" id="A0A1G8CSN9"/>
<dbReference type="Pfam" id="PF09534">
    <property type="entry name" value="Trp_oprn_chp"/>
    <property type="match status" value="1"/>
</dbReference>
<feature type="transmembrane region" description="Helical" evidence="2">
    <location>
        <begin position="130"/>
        <end position="155"/>
    </location>
</feature>
<gene>
    <name evidence="3" type="ORF">SAMN05444695_102100</name>
</gene>
<evidence type="ECO:0000256" key="2">
    <source>
        <dbReference type="SAM" id="Phobius"/>
    </source>
</evidence>
<dbReference type="InterPro" id="IPR011746">
    <property type="entry name" value="Trp_synth-assoc_CHP"/>
</dbReference>
<feature type="compositionally biased region" description="Low complexity" evidence="1">
    <location>
        <begin position="208"/>
        <end position="226"/>
    </location>
</feature>
<evidence type="ECO:0000256" key="1">
    <source>
        <dbReference type="SAM" id="MobiDB-lite"/>
    </source>
</evidence>
<dbReference type="InterPro" id="IPR019051">
    <property type="entry name" value="Trp_biosyn_TM_oprn/chp"/>
</dbReference>
<keyword evidence="2" id="KW-0812">Transmembrane</keyword>
<organism evidence="3 4">
    <name type="scientific">Rhodococcus triatomae</name>
    <dbReference type="NCBI Taxonomy" id="300028"/>
    <lineage>
        <taxon>Bacteria</taxon>
        <taxon>Bacillati</taxon>
        <taxon>Actinomycetota</taxon>
        <taxon>Actinomycetes</taxon>
        <taxon>Mycobacteriales</taxon>
        <taxon>Nocardiaceae</taxon>
        <taxon>Rhodococcus</taxon>
    </lineage>
</organism>
<feature type="transmembrane region" description="Helical" evidence="2">
    <location>
        <begin position="58"/>
        <end position="79"/>
    </location>
</feature>
<name>A0A1G8CSN9_9NOCA</name>
<protein>
    <submittedName>
        <fullName evidence="3">Trp region conserved hypothetical membrane protein</fullName>
    </submittedName>
</protein>
<keyword evidence="2" id="KW-1133">Transmembrane helix</keyword>
<dbReference type="NCBIfam" id="TIGR02234">
    <property type="entry name" value="trp_oprn_chp"/>
    <property type="match status" value="1"/>
</dbReference>